<evidence type="ECO:0000313" key="1">
    <source>
        <dbReference type="EMBL" id="RII93602.1"/>
    </source>
</evidence>
<protein>
    <submittedName>
        <fullName evidence="1">Uncharacterized protein</fullName>
    </submittedName>
</protein>
<sequence>MADAHVDISWADAALECDHAVDRVRVDETATRVVVDLQQGADVDDGIECGDSQSLRTARIPLAEPLGDRELLQHAPPAG</sequence>
<evidence type="ECO:0000313" key="2">
    <source>
        <dbReference type="Proteomes" id="UP000266298"/>
    </source>
</evidence>
<dbReference type="AlphaFoldDB" id="A0A399NHN8"/>
<name>A0A399NHN8_9MICO</name>
<organism evidence="1 2">
    <name type="scientific">Clavibacter michiganensis</name>
    <dbReference type="NCBI Taxonomy" id="28447"/>
    <lineage>
        <taxon>Bacteria</taxon>
        <taxon>Bacillati</taxon>
        <taxon>Actinomycetota</taxon>
        <taxon>Actinomycetes</taxon>
        <taxon>Micrococcales</taxon>
        <taxon>Microbacteriaceae</taxon>
        <taxon>Clavibacter</taxon>
    </lineage>
</organism>
<dbReference type="Proteomes" id="UP000266298">
    <property type="component" value="Unassembled WGS sequence"/>
</dbReference>
<accession>A0A399NHN8</accession>
<dbReference type="RefSeq" id="WP_119374252.1">
    <property type="nucleotide sequence ID" value="NZ_QWEC01000394.1"/>
</dbReference>
<proteinExistence type="predicted"/>
<comment type="caution">
    <text evidence="1">The sequence shown here is derived from an EMBL/GenBank/DDBJ whole genome shotgun (WGS) entry which is preliminary data.</text>
</comment>
<reference evidence="1 2" key="1">
    <citation type="submission" date="2018-08" db="EMBL/GenBank/DDBJ databases">
        <title>Genome Sequence of Clavibacter michiganensis Subspecies type strains, and the Atypical Peach-Colored Strains Isolated from Tomato.</title>
        <authorList>
            <person name="Osdaghi E."/>
            <person name="Portier P."/>
            <person name="Briand M."/>
            <person name="Jacques M.-A."/>
        </authorList>
    </citation>
    <scope>NUCLEOTIDE SEQUENCE [LARGE SCALE GENOMIC DNA]</scope>
    <source>
        <strain evidence="1 2">CFBP 7493</strain>
    </source>
</reference>
<dbReference type="EMBL" id="QWEC01000394">
    <property type="protein sequence ID" value="RII93602.1"/>
    <property type="molecule type" value="Genomic_DNA"/>
</dbReference>
<gene>
    <name evidence="1" type="ORF">DZF96_15470</name>
</gene>